<evidence type="ECO:0000313" key="3">
    <source>
        <dbReference type="Proteomes" id="UP000184356"/>
    </source>
</evidence>
<feature type="compositionally biased region" description="Basic and acidic residues" evidence="1">
    <location>
        <begin position="49"/>
        <end position="68"/>
    </location>
</feature>
<sequence>MRPTRKKRHTSWNGYVQRREPNSRSSSREPKGWQYDINMNKEIEIEMRKDRADRWREKEREREGERERRRGRVARRRRVRPGGWGGQWEQPYARFACKPAQGRLSFIFKMATLAGGGWSSPTSVRESEMSWYIVESRRGMDGWMMG</sequence>
<feature type="region of interest" description="Disordered" evidence="1">
    <location>
        <begin position="49"/>
        <end position="84"/>
    </location>
</feature>
<accession>A0A1L9TN30</accession>
<dbReference type="EMBL" id="KV878584">
    <property type="protein sequence ID" value="OJJ60703.1"/>
    <property type="molecule type" value="Genomic_DNA"/>
</dbReference>
<dbReference type="RefSeq" id="XP_040704509.1">
    <property type="nucleotide sequence ID" value="XM_040850818.1"/>
</dbReference>
<protein>
    <submittedName>
        <fullName evidence="2">Uncharacterized protein</fullName>
    </submittedName>
</protein>
<feature type="compositionally biased region" description="Basic residues" evidence="1">
    <location>
        <begin position="1"/>
        <end position="10"/>
    </location>
</feature>
<organism evidence="2 3">
    <name type="scientific">Aspergillus sydowii CBS 593.65</name>
    <dbReference type="NCBI Taxonomy" id="1036612"/>
    <lineage>
        <taxon>Eukaryota</taxon>
        <taxon>Fungi</taxon>
        <taxon>Dikarya</taxon>
        <taxon>Ascomycota</taxon>
        <taxon>Pezizomycotina</taxon>
        <taxon>Eurotiomycetes</taxon>
        <taxon>Eurotiomycetidae</taxon>
        <taxon>Eurotiales</taxon>
        <taxon>Aspergillaceae</taxon>
        <taxon>Aspergillus</taxon>
        <taxon>Aspergillus subgen. Nidulantes</taxon>
    </lineage>
</organism>
<feature type="compositionally biased region" description="Basic and acidic residues" evidence="1">
    <location>
        <begin position="17"/>
        <end position="31"/>
    </location>
</feature>
<dbReference type="Proteomes" id="UP000184356">
    <property type="component" value="Unassembled WGS sequence"/>
</dbReference>
<feature type="region of interest" description="Disordered" evidence="1">
    <location>
        <begin position="1"/>
        <end position="35"/>
    </location>
</feature>
<keyword evidence="3" id="KW-1185">Reference proteome</keyword>
<reference evidence="3" key="1">
    <citation type="journal article" date="2017" name="Genome Biol.">
        <title>Comparative genomics reveals high biological diversity and specific adaptations in the industrially and medically important fungal genus Aspergillus.</title>
        <authorList>
            <person name="de Vries R.P."/>
            <person name="Riley R."/>
            <person name="Wiebenga A."/>
            <person name="Aguilar-Osorio G."/>
            <person name="Amillis S."/>
            <person name="Uchima C.A."/>
            <person name="Anderluh G."/>
            <person name="Asadollahi M."/>
            <person name="Askin M."/>
            <person name="Barry K."/>
            <person name="Battaglia E."/>
            <person name="Bayram O."/>
            <person name="Benocci T."/>
            <person name="Braus-Stromeyer S.A."/>
            <person name="Caldana C."/>
            <person name="Canovas D."/>
            <person name="Cerqueira G.C."/>
            <person name="Chen F."/>
            <person name="Chen W."/>
            <person name="Choi C."/>
            <person name="Clum A."/>
            <person name="Dos Santos R.A."/>
            <person name="Damasio A.R."/>
            <person name="Diallinas G."/>
            <person name="Emri T."/>
            <person name="Fekete E."/>
            <person name="Flipphi M."/>
            <person name="Freyberg S."/>
            <person name="Gallo A."/>
            <person name="Gournas C."/>
            <person name="Habgood R."/>
            <person name="Hainaut M."/>
            <person name="Harispe M.L."/>
            <person name="Henrissat B."/>
            <person name="Hilden K.S."/>
            <person name="Hope R."/>
            <person name="Hossain A."/>
            <person name="Karabika E."/>
            <person name="Karaffa L."/>
            <person name="Karanyi Z."/>
            <person name="Krasevec N."/>
            <person name="Kuo A."/>
            <person name="Kusch H."/>
            <person name="LaButti K."/>
            <person name="Lagendijk E.L."/>
            <person name="Lapidus A."/>
            <person name="Levasseur A."/>
            <person name="Lindquist E."/>
            <person name="Lipzen A."/>
            <person name="Logrieco A.F."/>
            <person name="MacCabe A."/>
            <person name="Maekelae M.R."/>
            <person name="Malavazi I."/>
            <person name="Melin P."/>
            <person name="Meyer V."/>
            <person name="Mielnichuk N."/>
            <person name="Miskei M."/>
            <person name="Molnar A.P."/>
            <person name="Mule G."/>
            <person name="Ngan C.Y."/>
            <person name="Orejas M."/>
            <person name="Orosz E."/>
            <person name="Ouedraogo J.P."/>
            <person name="Overkamp K.M."/>
            <person name="Park H.-S."/>
            <person name="Perrone G."/>
            <person name="Piumi F."/>
            <person name="Punt P.J."/>
            <person name="Ram A.F."/>
            <person name="Ramon A."/>
            <person name="Rauscher S."/>
            <person name="Record E."/>
            <person name="Riano-Pachon D.M."/>
            <person name="Robert V."/>
            <person name="Roehrig J."/>
            <person name="Ruller R."/>
            <person name="Salamov A."/>
            <person name="Salih N.S."/>
            <person name="Samson R.A."/>
            <person name="Sandor E."/>
            <person name="Sanguinetti M."/>
            <person name="Schuetze T."/>
            <person name="Sepcic K."/>
            <person name="Shelest E."/>
            <person name="Sherlock G."/>
            <person name="Sophianopoulou V."/>
            <person name="Squina F.M."/>
            <person name="Sun H."/>
            <person name="Susca A."/>
            <person name="Todd R.B."/>
            <person name="Tsang A."/>
            <person name="Unkles S.E."/>
            <person name="van de Wiele N."/>
            <person name="van Rossen-Uffink D."/>
            <person name="Oliveira J.V."/>
            <person name="Vesth T.C."/>
            <person name="Visser J."/>
            <person name="Yu J.-H."/>
            <person name="Zhou M."/>
            <person name="Andersen M.R."/>
            <person name="Archer D.B."/>
            <person name="Baker S.E."/>
            <person name="Benoit I."/>
            <person name="Brakhage A.A."/>
            <person name="Braus G.H."/>
            <person name="Fischer R."/>
            <person name="Frisvad J.C."/>
            <person name="Goldman G.H."/>
            <person name="Houbraken J."/>
            <person name="Oakley B."/>
            <person name="Pocsi I."/>
            <person name="Scazzocchio C."/>
            <person name="Seiboth B."/>
            <person name="vanKuyk P.A."/>
            <person name="Wortman J."/>
            <person name="Dyer P.S."/>
            <person name="Grigoriev I.V."/>
        </authorList>
    </citation>
    <scope>NUCLEOTIDE SEQUENCE [LARGE SCALE GENOMIC DNA]</scope>
    <source>
        <strain evidence="3">CBS 593.65</strain>
    </source>
</reference>
<dbReference type="GeneID" id="63766891"/>
<evidence type="ECO:0000313" key="2">
    <source>
        <dbReference type="EMBL" id="OJJ60703.1"/>
    </source>
</evidence>
<proteinExistence type="predicted"/>
<dbReference type="VEuPathDB" id="FungiDB:ASPSYDRAFT_756990"/>
<gene>
    <name evidence="2" type="ORF">ASPSYDRAFT_756990</name>
</gene>
<evidence type="ECO:0000256" key="1">
    <source>
        <dbReference type="SAM" id="MobiDB-lite"/>
    </source>
</evidence>
<feature type="compositionally biased region" description="Basic residues" evidence="1">
    <location>
        <begin position="69"/>
        <end position="80"/>
    </location>
</feature>
<name>A0A1L9TN30_9EURO</name>
<dbReference type="AlphaFoldDB" id="A0A1L9TN30"/>